<gene>
    <name evidence="3" type="primary">100637876</name>
</gene>
<feature type="compositionally biased region" description="Gly residues" evidence="1">
    <location>
        <begin position="893"/>
        <end position="908"/>
    </location>
</feature>
<feature type="compositionally biased region" description="Basic and acidic residues" evidence="1">
    <location>
        <begin position="152"/>
        <end position="164"/>
    </location>
</feature>
<dbReference type="OrthoDB" id="48509at2759"/>
<feature type="compositionally biased region" description="Low complexity" evidence="1">
    <location>
        <begin position="879"/>
        <end position="892"/>
    </location>
</feature>
<dbReference type="eggNOG" id="KOG1862">
    <property type="taxonomic scope" value="Eukaryota"/>
</dbReference>
<feature type="region of interest" description="Disordered" evidence="1">
    <location>
        <begin position="451"/>
        <end position="481"/>
    </location>
</feature>
<dbReference type="GO" id="GO:0005829">
    <property type="term" value="C:cytosol"/>
    <property type="evidence" value="ECO:0007669"/>
    <property type="project" value="TreeGrafter"/>
</dbReference>
<feature type="region of interest" description="Disordered" evidence="1">
    <location>
        <begin position="763"/>
        <end position="799"/>
    </location>
</feature>
<feature type="compositionally biased region" description="Basic and acidic residues" evidence="1">
    <location>
        <begin position="763"/>
        <end position="776"/>
    </location>
</feature>
<keyword evidence="4" id="KW-1185">Reference proteome</keyword>
<feature type="compositionally biased region" description="Low complexity" evidence="1">
    <location>
        <begin position="777"/>
        <end position="792"/>
    </location>
</feature>
<dbReference type="AlphaFoldDB" id="A0A1X7V8A9"/>
<dbReference type="Gene3D" id="3.30.1490.40">
    <property type="match status" value="1"/>
</dbReference>
<name>A0A1X7V8A9_AMPQE</name>
<organism evidence="3">
    <name type="scientific">Amphimedon queenslandica</name>
    <name type="common">Sponge</name>
    <dbReference type="NCBI Taxonomy" id="400682"/>
    <lineage>
        <taxon>Eukaryota</taxon>
        <taxon>Metazoa</taxon>
        <taxon>Porifera</taxon>
        <taxon>Demospongiae</taxon>
        <taxon>Heteroscleromorpha</taxon>
        <taxon>Haplosclerida</taxon>
        <taxon>Niphatidae</taxon>
        <taxon>Amphimedon</taxon>
    </lineage>
</organism>
<dbReference type="KEGG" id="aqu:100637876"/>
<feature type="compositionally biased region" description="Gly residues" evidence="1">
    <location>
        <begin position="133"/>
        <end position="142"/>
    </location>
</feature>
<evidence type="ECO:0000259" key="2">
    <source>
        <dbReference type="PROSITE" id="PS50829"/>
    </source>
</evidence>
<feature type="compositionally biased region" description="Basic and acidic residues" evidence="1">
    <location>
        <begin position="499"/>
        <end position="578"/>
    </location>
</feature>
<feature type="region of interest" description="Disordered" evidence="1">
    <location>
        <begin position="1"/>
        <end position="32"/>
    </location>
</feature>
<dbReference type="PROSITE" id="PS50829">
    <property type="entry name" value="GYF"/>
    <property type="match status" value="1"/>
</dbReference>
<dbReference type="Proteomes" id="UP000007879">
    <property type="component" value="Unassembled WGS sequence"/>
</dbReference>
<dbReference type="InterPro" id="IPR035445">
    <property type="entry name" value="GYF-like_dom_sf"/>
</dbReference>
<evidence type="ECO:0000313" key="4">
    <source>
        <dbReference type="Proteomes" id="UP000007879"/>
    </source>
</evidence>
<feature type="compositionally biased region" description="Basic and acidic residues" evidence="1">
    <location>
        <begin position="472"/>
        <end position="481"/>
    </location>
</feature>
<dbReference type="InParanoid" id="A0A1X7V8A9"/>
<dbReference type="EnsemblMetazoa" id="XM_019994634.1">
    <property type="protein sequence ID" value="XP_019850193.1"/>
    <property type="gene ID" value="LOC100637876"/>
</dbReference>
<dbReference type="CDD" id="cd00072">
    <property type="entry name" value="GYF"/>
    <property type="match status" value="1"/>
</dbReference>
<dbReference type="SMART" id="SM00444">
    <property type="entry name" value="GYF"/>
    <property type="match status" value="1"/>
</dbReference>
<reference evidence="4" key="1">
    <citation type="journal article" date="2010" name="Nature">
        <title>The Amphimedon queenslandica genome and the evolution of animal complexity.</title>
        <authorList>
            <person name="Srivastava M."/>
            <person name="Simakov O."/>
            <person name="Chapman J."/>
            <person name="Fahey B."/>
            <person name="Gauthier M.E."/>
            <person name="Mitros T."/>
            <person name="Richards G.S."/>
            <person name="Conaco C."/>
            <person name="Dacre M."/>
            <person name="Hellsten U."/>
            <person name="Larroux C."/>
            <person name="Putnam N.H."/>
            <person name="Stanke M."/>
            <person name="Adamska M."/>
            <person name="Darling A."/>
            <person name="Degnan S.M."/>
            <person name="Oakley T.H."/>
            <person name="Plachetzki D.C."/>
            <person name="Zhai Y."/>
            <person name="Adamski M."/>
            <person name="Calcino A."/>
            <person name="Cummins S.F."/>
            <person name="Goodstein D.M."/>
            <person name="Harris C."/>
            <person name="Jackson D.J."/>
            <person name="Leys S.P."/>
            <person name="Shu S."/>
            <person name="Woodcroft B.J."/>
            <person name="Vervoort M."/>
            <person name="Kosik K.S."/>
            <person name="Manning G."/>
            <person name="Degnan B.M."/>
            <person name="Rokhsar D.S."/>
        </authorList>
    </citation>
    <scope>NUCLEOTIDE SEQUENCE [LARGE SCALE GENOMIC DNA]</scope>
</reference>
<reference evidence="3" key="2">
    <citation type="submission" date="2017-05" db="UniProtKB">
        <authorList>
            <consortium name="EnsemblMetazoa"/>
        </authorList>
    </citation>
    <scope>IDENTIFICATION</scope>
</reference>
<dbReference type="PANTHER" id="PTHR14445">
    <property type="entry name" value="GRB10 INTERACTING GYF PROTEIN"/>
    <property type="match status" value="1"/>
</dbReference>
<feature type="compositionally biased region" description="Polar residues" evidence="1">
    <location>
        <begin position="167"/>
        <end position="181"/>
    </location>
</feature>
<feature type="compositionally biased region" description="Polar residues" evidence="1">
    <location>
        <begin position="671"/>
        <end position="694"/>
    </location>
</feature>
<dbReference type="SUPFAM" id="SSF55277">
    <property type="entry name" value="GYF domain"/>
    <property type="match status" value="1"/>
</dbReference>
<sequence>MSSSLTGTERGTESAWTQPLSDKVTTPTTLPASLPKLPLAQYRYGREEMLLFYTGEVPFPKDMSVIHALARNDTIAPLAISPLSPQEQNVLSGRVNSDSSYSVRGRGGYSGRGRGGRGRGGGRPDYLRNLSSSGGGGGGGGEESQRTGYHRSNSESEKPDDMIRGSRASQDTNWRLSSQQKEVAWVGKSWSSSTSPVKPVKENPWEGGGGGRGKKHWQAVPDWATDDANKQQETVAETPDEETKKEEQDLNEDVFEPVAIDNETTPITIPKEPDRITSTDSVEEMERRFEKVAEAIISTEDEDTPSQSPNPSHCPLPLTNNADINQWYYQDPQGDTQGPFSSSEMCNWYQAGYFTLSLHVKRGCDMMMLPLGQIVRIWGRNPFVPGPHPPPLQHSEPYWQQILNQTQLFPEIPSKPHPQQPKQPSQDFTSPIWGVLSSKDIVAEETVAKEITSGEDQWPDLGNVVGGGLSNEEERKEKARREEEARLLAVEEERKRLYEEEQRRLKEEEEEERKRRAMEEKRREEAAAAAERQRIREEEERREEERKRQIREEELKRKVMEEERKRKEREERQQRELQQRLQLEEGGGTEATPTVPRPSLLDIQREEEIAYKQEMESREQELSEAQKEFLKQEATKSTHCWNKQPTAPKAPATNSNSIKNKSSFLAIQQEQKQLEASTTDPVGGANSFSSTHKATTPIGGASWSKITAGNRPQNPPWGSNHSSVQPISPAYSPRPLLATPLLPTSGGNSSSFWEECALDSMRGKRSEVKGRGREKQGNNGSSGSVGGMMNRSNSKEEERVRQLFTGASPDEAFTDWCKRELDKYNSDVDAVTFVSLLLEVESTYEVHDYIKSFLGETDEVHSFAKEFLERRQKIRNYKQTKTQQQSKKPSAGSTGGGEAHSGGGGGGSSTRSSKKKKKGGGGGAGGKMQKVSASSLLGFTVNAAERPNAGEIQSAKDAL</sequence>
<dbReference type="PANTHER" id="PTHR14445:SF36">
    <property type="entry name" value="FI03272P-RELATED"/>
    <property type="match status" value="1"/>
</dbReference>
<dbReference type="InterPro" id="IPR051640">
    <property type="entry name" value="GRB10-interact_GYF"/>
</dbReference>
<feature type="region of interest" description="Disordered" evidence="1">
    <location>
        <begin position="89"/>
        <end position="249"/>
    </location>
</feature>
<dbReference type="Pfam" id="PF02213">
    <property type="entry name" value="GYF"/>
    <property type="match status" value="1"/>
</dbReference>
<evidence type="ECO:0000256" key="1">
    <source>
        <dbReference type="SAM" id="MobiDB-lite"/>
    </source>
</evidence>
<feature type="domain" description="GYF" evidence="2">
    <location>
        <begin position="324"/>
        <end position="372"/>
    </location>
</feature>
<feature type="compositionally biased region" description="Polar residues" evidence="1">
    <location>
        <begin position="89"/>
        <end position="102"/>
    </location>
</feature>
<feature type="region of interest" description="Disordered" evidence="1">
    <location>
        <begin position="876"/>
        <end position="929"/>
    </location>
</feature>
<protein>
    <recommendedName>
        <fullName evidence="2">GYF domain-containing protein</fullName>
    </recommendedName>
</protein>
<dbReference type="EnsemblMetazoa" id="Aqu2.1.36241_001">
    <property type="protein sequence ID" value="Aqu2.1.36241_001"/>
    <property type="gene ID" value="Aqu2.1.36241"/>
</dbReference>
<proteinExistence type="predicted"/>
<feature type="compositionally biased region" description="Polar residues" evidence="1">
    <location>
        <begin position="704"/>
        <end position="726"/>
    </location>
</feature>
<feature type="region of interest" description="Disordered" evidence="1">
    <location>
        <begin position="499"/>
        <end position="657"/>
    </location>
</feature>
<feature type="compositionally biased region" description="Basic and acidic residues" evidence="1">
    <location>
        <begin position="603"/>
        <end position="636"/>
    </location>
</feature>
<feature type="region of interest" description="Disordered" evidence="1">
    <location>
        <begin position="671"/>
        <end position="731"/>
    </location>
</feature>
<feature type="compositionally biased region" description="Gly residues" evidence="1">
    <location>
        <begin position="105"/>
        <end position="123"/>
    </location>
</feature>
<dbReference type="InterPro" id="IPR003169">
    <property type="entry name" value="GYF"/>
</dbReference>
<feature type="compositionally biased region" description="Polar residues" evidence="1">
    <location>
        <begin position="1"/>
        <end position="31"/>
    </location>
</feature>
<evidence type="ECO:0000313" key="3">
    <source>
        <dbReference type="EnsemblMetazoa" id="Aqu2.1.36241_001"/>
    </source>
</evidence>
<accession>A0A1X7V8A9</accession>